<protein>
    <submittedName>
        <fullName evidence="2">TIGR03083 family protein</fullName>
    </submittedName>
</protein>
<dbReference type="GO" id="GO:0046872">
    <property type="term" value="F:metal ion binding"/>
    <property type="evidence" value="ECO:0007669"/>
    <property type="project" value="InterPro"/>
</dbReference>
<dbReference type="EMBL" id="FOIE01000002">
    <property type="protein sequence ID" value="SET08075.1"/>
    <property type="molecule type" value="Genomic_DNA"/>
</dbReference>
<dbReference type="RefSeq" id="WP_091440983.1">
    <property type="nucleotide sequence ID" value="NZ_FOIE01000002.1"/>
</dbReference>
<sequence>MSPRGDTSGHQGMADAGRDTVGPLVLGAWDAFLERAGSVDLDRPTRLPGWRAHEVCVHLGLWADHAALPDLVASARAGGAGTAPDVDATNARVTAAHRNASREEVLAALRANRDATARYLTEEPPELDTAPAVAVVGRLPLLSVVLGQAYELAVHGLDLVPLGAPPPPPAVLQSGLAALADVTGALAARERVHGGATLATPEGGWAFAVDDRGWTVRRTPPGEVHGPVVEAAADLLLEAASGRVNPVTALARRRLRVHELGGLLALAPIVQSAPGIPGGPILALAAQTLGGVGGLLGRLRGRR</sequence>
<dbReference type="SUPFAM" id="SSF109854">
    <property type="entry name" value="DinB/YfiT-like putative metalloenzymes"/>
    <property type="match status" value="1"/>
</dbReference>
<dbReference type="AlphaFoldDB" id="A0A1I0BP72"/>
<organism evidence="2 3">
    <name type="scientific">Geodermatophilus poikilotrophus</name>
    <dbReference type="NCBI Taxonomy" id="1333667"/>
    <lineage>
        <taxon>Bacteria</taxon>
        <taxon>Bacillati</taxon>
        <taxon>Actinomycetota</taxon>
        <taxon>Actinomycetes</taxon>
        <taxon>Geodermatophilales</taxon>
        <taxon>Geodermatophilaceae</taxon>
        <taxon>Geodermatophilus</taxon>
    </lineage>
</organism>
<proteinExistence type="predicted"/>
<dbReference type="Gene3D" id="1.20.120.450">
    <property type="entry name" value="dinb family like domain"/>
    <property type="match status" value="1"/>
</dbReference>
<name>A0A1I0BP72_9ACTN</name>
<dbReference type="NCBIfam" id="TIGR03083">
    <property type="entry name" value="maleylpyruvate isomerase family mycothiol-dependent enzyme"/>
    <property type="match status" value="1"/>
</dbReference>
<dbReference type="InterPro" id="IPR034660">
    <property type="entry name" value="DinB/YfiT-like"/>
</dbReference>
<keyword evidence="3" id="KW-1185">Reference proteome</keyword>
<reference evidence="3" key="1">
    <citation type="submission" date="2016-10" db="EMBL/GenBank/DDBJ databases">
        <authorList>
            <person name="Varghese N."/>
            <person name="Submissions S."/>
        </authorList>
    </citation>
    <scope>NUCLEOTIDE SEQUENCE [LARGE SCALE GENOMIC DNA]</scope>
    <source>
        <strain evidence="3">DSM 44209</strain>
    </source>
</reference>
<feature type="domain" description="Mycothiol-dependent maleylpyruvate isomerase metal-binding" evidence="1">
    <location>
        <begin position="28"/>
        <end position="159"/>
    </location>
</feature>
<evidence type="ECO:0000259" key="1">
    <source>
        <dbReference type="Pfam" id="PF11716"/>
    </source>
</evidence>
<dbReference type="Proteomes" id="UP000198507">
    <property type="component" value="Unassembled WGS sequence"/>
</dbReference>
<dbReference type="Pfam" id="PF11716">
    <property type="entry name" value="MDMPI_N"/>
    <property type="match status" value="1"/>
</dbReference>
<evidence type="ECO:0000313" key="3">
    <source>
        <dbReference type="Proteomes" id="UP000198507"/>
    </source>
</evidence>
<gene>
    <name evidence="2" type="ORF">SAMN04488546_1364</name>
</gene>
<evidence type="ECO:0000313" key="2">
    <source>
        <dbReference type="EMBL" id="SET08075.1"/>
    </source>
</evidence>
<accession>A0A1I0BP72</accession>
<dbReference type="InterPro" id="IPR024344">
    <property type="entry name" value="MDMPI_metal-binding"/>
</dbReference>
<dbReference type="OrthoDB" id="5185819at2"/>
<dbReference type="InterPro" id="IPR017517">
    <property type="entry name" value="Maleyloyr_isom"/>
</dbReference>